<dbReference type="STRING" id="1462996.AWM70_19320"/>
<keyword evidence="4" id="KW-0804">Transcription</keyword>
<dbReference type="PANTHER" id="PTHR43133">
    <property type="entry name" value="RNA POLYMERASE ECF-TYPE SIGMA FACTO"/>
    <property type="match status" value="1"/>
</dbReference>
<keyword evidence="10" id="KW-1185">Reference proteome</keyword>
<evidence type="ECO:0000259" key="8">
    <source>
        <dbReference type="Pfam" id="PF08874"/>
    </source>
</evidence>
<keyword evidence="2" id="KW-0805">Transcription regulation</keyword>
<evidence type="ECO:0000313" key="9">
    <source>
        <dbReference type="EMBL" id="ANS76456.1"/>
    </source>
</evidence>
<name>A0A1B1N4W8_9BACL</name>
<dbReference type="InterPro" id="IPR007627">
    <property type="entry name" value="RNA_pol_sigma70_r2"/>
</dbReference>
<dbReference type="SUPFAM" id="SSF88659">
    <property type="entry name" value="Sigma3 and sigma4 domains of RNA polymerase sigma factors"/>
    <property type="match status" value="1"/>
</dbReference>
<feature type="domain" description="RNA polymerase sigma-70 region 2" evidence="6">
    <location>
        <begin position="54"/>
        <end position="121"/>
    </location>
</feature>
<dbReference type="GO" id="GO:0016987">
    <property type="term" value="F:sigma factor activity"/>
    <property type="evidence" value="ECO:0007669"/>
    <property type="project" value="UniProtKB-KW"/>
</dbReference>
<feature type="region of interest" description="Disordered" evidence="5">
    <location>
        <begin position="1"/>
        <end position="34"/>
    </location>
</feature>
<dbReference type="CDD" id="cd06171">
    <property type="entry name" value="Sigma70_r4"/>
    <property type="match status" value="1"/>
</dbReference>
<dbReference type="GO" id="GO:0006352">
    <property type="term" value="P:DNA-templated transcription initiation"/>
    <property type="evidence" value="ECO:0007669"/>
    <property type="project" value="InterPro"/>
</dbReference>
<dbReference type="InterPro" id="IPR036388">
    <property type="entry name" value="WH-like_DNA-bd_sf"/>
</dbReference>
<dbReference type="Gene3D" id="1.10.10.10">
    <property type="entry name" value="Winged helix-like DNA-binding domain superfamily/Winged helix DNA-binding domain"/>
    <property type="match status" value="1"/>
</dbReference>
<dbReference type="InterPro" id="IPR014284">
    <property type="entry name" value="RNA_pol_sigma-70_dom"/>
</dbReference>
<evidence type="ECO:0000256" key="3">
    <source>
        <dbReference type="ARBA" id="ARBA00023082"/>
    </source>
</evidence>
<evidence type="ECO:0000259" key="6">
    <source>
        <dbReference type="Pfam" id="PF04542"/>
    </source>
</evidence>
<comment type="similarity">
    <text evidence="1">Belongs to the sigma-70 factor family. ECF subfamily.</text>
</comment>
<evidence type="ECO:0008006" key="11">
    <source>
        <dbReference type="Google" id="ProtNLM"/>
    </source>
</evidence>
<reference evidence="9 10" key="1">
    <citation type="submission" date="2016-01" db="EMBL/GenBank/DDBJ databases">
        <title>Complete Genome Sequence of Paenibacillus yonginensis DCY84, a novel Plant Growth-Promoting Bacteria with Elicitation of Induced Systemic Resistance.</title>
        <authorList>
            <person name="Kim Y.J."/>
            <person name="Yang D.C."/>
            <person name="Sukweenadhi J."/>
        </authorList>
    </citation>
    <scope>NUCLEOTIDE SEQUENCE [LARGE SCALE GENOMIC DNA]</scope>
    <source>
        <strain evidence="9 10">DCY84</strain>
    </source>
</reference>
<dbReference type="InterPro" id="IPR014973">
    <property type="entry name" value="DUF1835"/>
</dbReference>
<dbReference type="GO" id="GO:0003677">
    <property type="term" value="F:DNA binding"/>
    <property type="evidence" value="ECO:0007669"/>
    <property type="project" value="InterPro"/>
</dbReference>
<protein>
    <recommendedName>
        <fullName evidence="11">RNA polymerase subunit sigma</fullName>
    </recommendedName>
</protein>
<feature type="domain" description="RNA polymerase sigma factor 70 region 4 type 2" evidence="7">
    <location>
        <begin position="156"/>
        <end position="208"/>
    </location>
</feature>
<proteinExistence type="inferred from homology"/>
<evidence type="ECO:0000256" key="2">
    <source>
        <dbReference type="ARBA" id="ARBA00023015"/>
    </source>
</evidence>
<dbReference type="Pfam" id="PF08874">
    <property type="entry name" value="DUF1835"/>
    <property type="match status" value="1"/>
</dbReference>
<sequence>MPKRSGRRPGSSVSPDQTAGLKREVRQNQEQQEQPVHLLVRQAAGGDQNAVEELVRRFSGMALAVAYDKLQDPHLAEDAVQDALTEALANLRNLRKPEAFPGWFKRMVERKGYKLLRTRTRQDRGAISDEEVMRHQPAHNGEGDPALVWEQRELRNSLYASIEGLSPGQRLAVKLFYLNGYSLSEISAFLGISVAALKKRLFDARSRLKQSLPVADFIQVYSHLYEGGTRMLHLVNGDHVAEKLKQGEVQGDILPWRELYTFGPVAFDMRNEELRKRRAAYLEHTLGIPEDLYIGQCVEQEAKLERAGQYDEIVLWFEHDLYDQTMLAYLLTELDRLGPSSGAGQVPISLLCIGDFPGIEIFRGLGQLTPEQLASLSGTWKRVGEAELMLGRKFWEAYTSPDPKVHAAFLKEDLSALPFARSAFEAHLARLPSAFNGLGLMEQTVLELIGSGIQHPHELFRQAGLRLNVLGLGDLEFWYGLSRMCRGPQALLNIRGLSAFPDYRHTAPDFRDCTLELTSFGRQVLQGEQHAADLADAGLWAGGLNGGAAEPE</sequence>
<evidence type="ECO:0000256" key="1">
    <source>
        <dbReference type="ARBA" id="ARBA00010641"/>
    </source>
</evidence>
<evidence type="ECO:0000256" key="4">
    <source>
        <dbReference type="ARBA" id="ARBA00023163"/>
    </source>
</evidence>
<dbReference type="Pfam" id="PF04542">
    <property type="entry name" value="Sigma70_r2"/>
    <property type="match status" value="1"/>
</dbReference>
<dbReference type="EMBL" id="CP014167">
    <property type="protein sequence ID" value="ANS76456.1"/>
    <property type="molecule type" value="Genomic_DNA"/>
</dbReference>
<organism evidence="9 10">
    <name type="scientific">Paenibacillus yonginensis</name>
    <dbReference type="NCBI Taxonomy" id="1462996"/>
    <lineage>
        <taxon>Bacteria</taxon>
        <taxon>Bacillati</taxon>
        <taxon>Bacillota</taxon>
        <taxon>Bacilli</taxon>
        <taxon>Bacillales</taxon>
        <taxon>Paenibacillaceae</taxon>
        <taxon>Paenibacillus</taxon>
    </lineage>
</organism>
<dbReference type="InterPro" id="IPR013324">
    <property type="entry name" value="RNA_pol_sigma_r3/r4-like"/>
</dbReference>
<dbReference type="AlphaFoldDB" id="A0A1B1N4W8"/>
<dbReference type="RefSeq" id="WP_068699130.1">
    <property type="nucleotide sequence ID" value="NZ_CP014167.1"/>
</dbReference>
<dbReference type="KEGG" id="pyg:AWM70_19320"/>
<accession>A0A1B1N4W8</accession>
<dbReference type="Pfam" id="PF08281">
    <property type="entry name" value="Sigma70_r4_2"/>
    <property type="match status" value="1"/>
</dbReference>
<dbReference type="SUPFAM" id="SSF88946">
    <property type="entry name" value="Sigma2 domain of RNA polymerase sigma factors"/>
    <property type="match status" value="1"/>
</dbReference>
<keyword evidence="3" id="KW-0731">Sigma factor</keyword>
<dbReference type="PANTHER" id="PTHR43133:SF51">
    <property type="entry name" value="RNA POLYMERASE SIGMA FACTOR"/>
    <property type="match status" value="1"/>
</dbReference>
<gene>
    <name evidence="9" type="ORF">AWM70_19320</name>
</gene>
<dbReference type="InterPro" id="IPR013325">
    <property type="entry name" value="RNA_pol_sigma_r2"/>
</dbReference>
<dbReference type="InterPro" id="IPR039425">
    <property type="entry name" value="RNA_pol_sigma-70-like"/>
</dbReference>
<dbReference type="Proteomes" id="UP000092573">
    <property type="component" value="Chromosome"/>
</dbReference>
<dbReference type="Gene3D" id="1.10.1740.10">
    <property type="match status" value="1"/>
</dbReference>
<dbReference type="NCBIfam" id="TIGR02937">
    <property type="entry name" value="sigma70-ECF"/>
    <property type="match status" value="1"/>
</dbReference>
<evidence type="ECO:0000313" key="10">
    <source>
        <dbReference type="Proteomes" id="UP000092573"/>
    </source>
</evidence>
<evidence type="ECO:0000256" key="5">
    <source>
        <dbReference type="SAM" id="MobiDB-lite"/>
    </source>
</evidence>
<feature type="domain" description="DUF1835" evidence="8">
    <location>
        <begin position="232"/>
        <end position="335"/>
    </location>
</feature>
<evidence type="ECO:0000259" key="7">
    <source>
        <dbReference type="Pfam" id="PF08281"/>
    </source>
</evidence>
<dbReference type="InterPro" id="IPR013249">
    <property type="entry name" value="RNA_pol_sigma70_r4_t2"/>
</dbReference>